<protein>
    <submittedName>
        <fullName evidence="2">Uncharacterized protein</fullName>
    </submittedName>
</protein>
<sequence length="74" mass="8415">MGMDVDIRDSASNAESTQDDRLLELSKQGGGMGPGPHDPTLAWLRALKSANELKQTQNKKHVEEEQKQKWKRIW</sequence>
<evidence type="ECO:0000256" key="1">
    <source>
        <dbReference type="SAM" id="MobiDB-lite"/>
    </source>
</evidence>
<dbReference type="EMBL" id="BMAW01022130">
    <property type="protein sequence ID" value="GFT76428.1"/>
    <property type="molecule type" value="Genomic_DNA"/>
</dbReference>
<comment type="caution">
    <text evidence="2">The sequence shown here is derived from an EMBL/GenBank/DDBJ whole genome shotgun (WGS) entry which is preliminary data.</text>
</comment>
<reference evidence="2" key="1">
    <citation type="submission" date="2020-08" db="EMBL/GenBank/DDBJ databases">
        <title>Multicomponent nature underlies the extraordinary mechanical properties of spider dragline silk.</title>
        <authorList>
            <person name="Kono N."/>
            <person name="Nakamura H."/>
            <person name="Mori M."/>
            <person name="Yoshida Y."/>
            <person name="Ohtoshi R."/>
            <person name="Malay A.D."/>
            <person name="Moran D.A.P."/>
            <person name="Tomita M."/>
            <person name="Numata K."/>
            <person name="Arakawa K."/>
        </authorList>
    </citation>
    <scope>NUCLEOTIDE SEQUENCE</scope>
</reference>
<feature type="region of interest" description="Disordered" evidence="1">
    <location>
        <begin position="52"/>
        <end position="74"/>
    </location>
</feature>
<gene>
    <name evidence="2" type="ORF">NPIL_42811</name>
</gene>
<name>A0A8X6U445_NEPPI</name>
<keyword evidence="3" id="KW-1185">Reference proteome</keyword>
<feature type="region of interest" description="Disordered" evidence="1">
    <location>
        <begin position="1"/>
        <end position="40"/>
    </location>
</feature>
<evidence type="ECO:0000313" key="2">
    <source>
        <dbReference type="EMBL" id="GFT76428.1"/>
    </source>
</evidence>
<accession>A0A8X6U445</accession>
<dbReference type="AlphaFoldDB" id="A0A8X6U445"/>
<evidence type="ECO:0000313" key="3">
    <source>
        <dbReference type="Proteomes" id="UP000887013"/>
    </source>
</evidence>
<dbReference type="Proteomes" id="UP000887013">
    <property type="component" value="Unassembled WGS sequence"/>
</dbReference>
<proteinExistence type="predicted"/>
<organism evidence="2 3">
    <name type="scientific">Nephila pilipes</name>
    <name type="common">Giant wood spider</name>
    <name type="synonym">Nephila maculata</name>
    <dbReference type="NCBI Taxonomy" id="299642"/>
    <lineage>
        <taxon>Eukaryota</taxon>
        <taxon>Metazoa</taxon>
        <taxon>Ecdysozoa</taxon>
        <taxon>Arthropoda</taxon>
        <taxon>Chelicerata</taxon>
        <taxon>Arachnida</taxon>
        <taxon>Araneae</taxon>
        <taxon>Araneomorphae</taxon>
        <taxon>Entelegynae</taxon>
        <taxon>Araneoidea</taxon>
        <taxon>Nephilidae</taxon>
        <taxon>Nephila</taxon>
    </lineage>
</organism>